<reference evidence="3" key="1">
    <citation type="submission" date="2016-06" db="EMBL/GenBank/DDBJ databases">
        <authorList>
            <person name="Hehemann J.-H."/>
            <person name="Arevalo P."/>
            <person name="Datta M.S."/>
            <person name="Polz M.F."/>
        </authorList>
    </citation>
    <scope>NUCLEOTIDE SEQUENCE [LARGE SCALE GENOMIC DNA]</scope>
    <source>
        <strain evidence="3">9CSC122</strain>
    </source>
</reference>
<protein>
    <recommendedName>
        <fullName evidence="4">N-acetylglutamate synthase</fullName>
    </recommendedName>
</protein>
<sequence>MAPQKITKTVKKKKELIVFSVLLLVSMVAVLTYSSLFKQVRLSLVDQQSIHGVWVEQHVADYATNNVHIGPDGVSVAGRIVATRYEFDGSTLEYLVGETLYQYRMLDELNTKMIQISDNHYNPTYYLVEKYSDRVR</sequence>
<keyword evidence="1" id="KW-1133">Transmembrane helix</keyword>
<dbReference type="AlphaFoldDB" id="A0A1B9QY95"/>
<organism evidence="2 3">
    <name type="scientific">Vibrio genomosp. F10</name>
    <dbReference type="NCBI Taxonomy" id="723171"/>
    <lineage>
        <taxon>Bacteria</taxon>
        <taxon>Pseudomonadati</taxon>
        <taxon>Pseudomonadota</taxon>
        <taxon>Gammaproteobacteria</taxon>
        <taxon>Vibrionales</taxon>
        <taxon>Vibrionaceae</taxon>
        <taxon>Vibrio</taxon>
    </lineage>
</organism>
<proteinExistence type="predicted"/>
<evidence type="ECO:0000313" key="3">
    <source>
        <dbReference type="Proteomes" id="UP000093173"/>
    </source>
</evidence>
<name>A0A1B9QY95_9VIBR</name>
<evidence type="ECO:0008006" key="4">
    <source>
        <dbReference type="Google" id="ProtNLM"/>
    </source>
</evidence>
<keyword evidence="1" id="KW-0812">Transmembrane</keyword>
<dbReference type="Proteomes" id="UP000093173">
    <property type="component" value="Unassembled WGS sequence"/>
</dbReference>
<evidence type="ECO:0000313" key="2">
    <source>
        <dbReference type="EMBL" id="OCH75176.1"/>
    </source>
</evidence>
<dbReference type="InterPro" id="IPR021271">
    <property type="entry name" value="DUF2850"/>
</dbReference>
<dbReference type="EMBL" id="MAJZ01000559">
    <property type="protein sequence ID" value="OCH75176.1"/>
    <property type="molecule type" value="Genomic_DNA"/>
</dbReference>
<keyword evidence="3" id="KW-1185">Reference proteome</keyword>
<accession>A0A1B9QY95</accession>
<comment type="caution">
    <text evidence="2">The sequence shown here is derived from an EMBL/GenBank/DDBJ whole genome shotgun (WGS) entry which is preliminary data.</text>
</comment>
<keyword evidence="1" id="KW-0472">Membrane</keyword>
<feature type="transmembrane region" description="Helical" evidence="1">
    <location>
        <begin position="16"/>
        <end position="36"/>
    </location>
</feature>
<dbReference type="Pfam" id="PF11012">
    <property type="entry name" value="DUF2850"/>
    <property type="match status" value="1"/>
</dbReference>
<evidence type="ECO:0000256" key="1">
    <source>
        <dbReference type="SAM" id="Phobius"/>
    </source>
</evidence>
<gene>
    <name evidence="2" type="ORF">A6E14_01930</name>
</gene>